<dbReference type="Proteomes" id="UP000054770">
    <property type="component" value="Unassembled WGS sequence"/>
</dbReference>
<protein>
    <recommendedName>
        <fullName evidence="1">HipA-like kinase domain-containing protein</fullName>
    </recommendedName>
</protein>
<dbReference type="Pfam" id="PF20613">
    <property type="entry name" value="HipA_2"/>
    <property type="match status" value="1"/>
</dbReference>
<feature type="domain" description="HipA-like kinase" evidence="1">
    <location>
        <begin position="9"/>
        <end position="245"/>
    </location>
</feature>
<evidence type="ECO:0000259" key="1">
    <source>
        <dbReference type="Pfam" id="PF20613"/>
    </source>
</evidence>
<organism evidence="2 3">
    <name type="scientific">Caballeronia choica</name>
    <dbReference type="NCBI Taxonomy" id="326476"/>
    <lineage>
        <taxon>Bacteria</taxon>
        <taxon>Pseudomonadati</taxon>
        <taxon>Pseudomonadota</taxon>
        <taxon>Betaproteobacteria</taxon>
        <taxon>Burkholderiales</taxon>
        <taxon>Burkholderiaceae</taxon>
        <taxon>Caballeronia</taxon>
    </lineage>
</organism>
<dbReference type="AlphaFoldDB" id="A0A158HKY8"/>
<comment type="caution">
    <text evidence="2">The sequence shown here is derived from an EMBL/GenBank/DDBJ whole genome shotgun (WGS) entry which is preliminary data.</text>
</comment>
<accession>A0A158HKY8</accession>
<name>A0A158HKY8_9BURK</name>
<dbReference type="InterPro" id="IPR046748">
    <property type="entry name" value="HipA_2"/>
</dbReference>
<proteinExistence type="predicted"/>
<evidence type="ECO:0000313" key="2">
    <source>
        <dbReference type="EMBL" id="SAL44300.1"/>
    </source>
</evidence>
<reference evidence="2" key="1">
    <citation type="submission" date="2016-01" db="EMBL/GenBank/DDBJ databases">
        <authorList>
            <person name="Peeters C."/>
        </authorList>
    </citation>
    <scope>NUCLEOTIDE SEQUENCE [LARGE SCALE GENOMIC DNA]</scope>
    <source>
        <strain evidence="2">LMG 22940</strain>
    </source>
</reference>
<evidence type="ECO:0000313" key="3">
    <source>
        <dbReference type="Proteomes" id="UP000054770"/>
    </source>
</evidence>
<dbReference type="RefSeq" id="WP_087644249.1">
    <property type="nucleotide sequence ID" value="NZ_FCON02000017.1"/>
</dbReference>
<dbReference type="EMBL" id="FCON02000017">
    <property type="protein sequence ID" value="SAL44300.1"/>
    <property type="molecule type" value="Genomic_DNA"/>
</dbReference>
<dbReference type="OrthoDB" id="8440774at2"/>
<gene>
    <name evidence="2" type="ORF">AWB68_02066</name>
</gene>
<sequence>MINGNVIEITEVLERSVQGSTLPFLCRGADDLLYYVKGRGAGRRSLICEWLAYSLASAFGLPIAEYRIVEIPESMSTLGLPDFPDLGTGFAFGSLYQPNAIDLPWSYVDQVPIGVRRDVVVFDWWIRNEDRTLTEKGGNPNMLWDVARQEVVIIDYNLSFDDTFDVRRFWSAHAFCGDWNDVFQDWLARPVYEQRICKALESFERACDKMPDEWLEVAPGVPSTFTPDDALRILERIDQPGFWDQR</sequence>
<keyword evidence="3" id="KW-1185">Reference proteome</keyword>